<keyword evidence="3" id="KW-1185">Reference proteome</keyword>
<evidence type="ECO:0000313" key="2">
    <source>
        <dbReference type="EMBL" id="KAJ3831706.1"/>
    </source>
</evidence>
<reference evidence="2" key="1">
    <citation type="submission" date="2022-08" db="EMBL/GenBank/DDBJ databases">
        <authorList>
            <consortium name="DOE Joint Genome Institute"/>
            <person name="Min B."/>
            <person name="Riley R."/>
            <person name="Sierra-Patev S."/>
            <person name="Naranjo-Ortiz M."/>
            <person name="Looney B."/>
            <person name="Konkel Z."/>
            <person name="Slot J.C."/>
            <person name="Sakamoto Y."/>
            <person name="Steenwyk J.L."/>
            <person name="Rokas A."/>
            <person name="Carro J."/>
            <person name="Camarero S."/>
            <person name="Ferreira P."/>
            <person name="Molpeceres G."/>
            <person name="Ruiz-Duenas F.J."/>
            <person name="Serrano A."/>
            <person name="Henrissat B."/>
            <person name="Drula E."/>
            <person name="Hughes K.W."/>
            <person name="Mata J.L."/>
            <person name="Ishikawa N.K."/>
            <person name="Vargas-Isla R."/>
            <person name="Ushijima S."/>
            <person name="Smith C.A."/>
            <person name="Ahrendt S."/>
            <person name="Andreopoulos W."/>
            <person name="He G."/>
            <person name="Labutti K."/>
            <person name="Lipzen A."/>
            <person name="Ng V."/>
            <person name="Sandor L."/>
            <person name="Barry K."/>
            <person name="Martinez A.T."/>
            <person name="Xiao Y."/>
            <person name="Gibbons J.G."/>
            <person name="Terashima K."/>
            <person name="Hibbett D.S."/>
            <person name="Grigoriev I.V."/>
        </authorList>
    </citation>
    <scope>NUCLEOTIDE SEQUENCE</scope>
    <source>
        <strain evidence="2">TFB9207</strain>
    </source>
</reference>
<feature type="compositionally biased region" description="Low complexity" evidence="1">
    <location>
        <begin position="12"/>
        <end position="24"/>
    </location>
</feature>
<feature type="compositionally biased region" description="Pro residues" evidence="1">
    <location>
        <begin position="422"/>
        <end position="432"/>
    </location>
</feature>
<feature type="region of interest" description="Disordered" evidence="1">
    <location>
        <begin position="353"/>
        <end position="373"/>
    </location>
</feature>
<feature type="compositionally biased region" description="Acidic residues" evidence="1">
    <location>
        <begin position="824"/>
        <end position="843"/>
    </location>
</feature>
<protein>
    <submittedName>
        <fullName evidence="2">Uncharacterized protein</fullName>
    </submittedName>
</protein>
<evidence type="ECO:0000313" key="3">
    <source>
        <dbReference type="Proteomes" id="UP001163846"/>
    </source>
</evidence>
<feature type="region of interest" description="Disordered" evidence="1">
    <location>
        <begin position="1"/>
        <end position="26"/>
    </location>
</feature>
<feature type="region of interest" description="Disordered" evidence="1">
    <location>
        <begin position="784"/>
        <end position="859"/>
    </location>
</feature>
<dbReference type="AlphaFoldDB" id="A0AA38U3S9"/>
<name>A0AA38U3S9_9AGAR</name>
<dbReference type="Proteomes" id="UP001163846">
    <property type="component" value="Unassembled WGS sequence"/>
</dbReference>
<comment type="caution">
    <text evidence="2">The sequence shown here is derived from an EMBL/GenBank/DDBJ whole genome shotgun (WGS) entry which is preliminary data.</text>
</comment>
<sequence length="859" mass="94976">MASSSKRPIPKPATTSPSTSSAVVPRKKLSVRPVDHLNFNLVHRVSFHSALRELGQTPEDPNTLFLPASAEECSVLVNNFRRYPNTADPAFSLRRYTHPEDVNFRAVLEQNTEDIRPDTFYPPQLTTFCSTFSTGSVSTAEGFQLYQALAFLQRRFSRIIRGHLSKPEIHRRLISLTSLPNFSDSLEYYQLYWHGRQDCPLAAVVLVLLICEFCEEHLTEGEYASRVYNSKIRDGPGMSLKTRERLLEDIPDSYELESLALPLPLDPSTREGQLILSVASGGSQVDQILHPVTHKALSPDPFFSPSAPSAAPALGTTKAPSKPRLRPPSPDFDVVRPEGSPVATLKLRRAAKKFPVSSSIGKGDSDDELPTSEVFKSPAVPDVLVVRQSIARAAKTKPKIPEEFRKVPTPSPVVKRDRSPADIPPEPPVPEPPTKRRRTQKATGKSRAASPAPVLDDPSLTQDEGPLRIQEGEPDYFHGDDTDVSAHPLFLTNPHFKIKTPFSQLVSKAVETNKRGSKLPFLRPPKWNVSDEMRGFGAFATIGDTTFSLQGLSRFGYASSRFLWPTNNRTLPSPEALYSMNNCLTCISRGEVCESSEKHGGACRQCNGTHRSCPSCLSLEDHRDHFLALHNHVQGYPHGYAAALDQYATALDHMTRVQNTFAPLFQDAQQALMQSMRKVRDSGFDLNVVLSRWAEDNPNLPLDYDTVTWLATLFGWNSSCNLSDYLSSPEEIAKVEAFIRENLVSSTPAEPPLAIEPSFSSHMPFTSVSEPQLPARRRPAAAIPINFSSARQSHTPPASTTADEEMDVEEGTSRASVVHALVTEYDDSDDEEDAEVETDDDVPVEIAPPASLNISKSRK</sequence>
<dbReference type="EMBL" id="MU807283">
    <property type="protein sequence ID" value="KAJ3831706.1"/>
    <property type="molecule type" value="Genomic_DNA"/>
</dbReference>
<feature type="compositionally biased region" description="Low complexity" evidence="1">
    <location>
        <begin position="300"/>
        <end position="314"/>
    </location>
</feature>
<feature type="region of interest" description="Disordered" evidence="1">
    <location>
        <begin position="394"/>
        <end position="481"/>
    </location>
</feature>
<gene>
    <name evidence="2" type="ORF">F5878DRAFT_667277</name>
</gene>
<proteinExistence type="predicted"/>
<organism evidence="2 3">
    <name type="scientific">Lentinula raphanica</name>
    <dbReference type="NCBI Taxonomy" id="153919"/>
    <lineage>
        <taxon>Eukaryota</taxon>
        <taxon>Fungi</taxon>
        <taxon>Dikarya</taxon>
        <taxon>Basidiomycota</taxon>
        <taxon>Agaricomycotina</taxon>
        <taxon>Agaricomycetes</taxon>
        <taxon>Agaricomycetidae</taxon>
        <taxon>Agaricales</taxon>
        <taxon>Marasmiineae</taxon>
        <taxon>Omphalotaceae</taxon>
        <taxon>Lentinula</taxon>
    </lineage>
</organism>
<accession>A0AA38U3S9</accession>
<evidence type="ECO:0000256" key="1">
    <source>
        <dbReference type="SAM" id="MobiDB-lite"/>
    </source>
</evidence>
<feature type="compositionally biased region" description="Polar residues" evidence="1">
    <location>
        <begin position="786"/>
        <end position="801"/>
    </location>
</feature>
<feature type="region of interest" description="Disordered" evidence="1">
    <location>
        <begin position="300"/>
        <end position="339"/>
    </location>
</feature>